<organism evidence="1 2">
    <name type="scientific">Candidatus Pullichristensenella stercorigallinarum</name>
    <dbReference type="NCBI Taxonomy" id="2840909"/>
    <lineage>
        <taxon>Bacteria</taxon>
        <taxon>Bacillati</taxon>
        <taxon>Bacillota</taxon>
        <taxon>Clostridia</taxon>
        <taxon>Candidatus Pullichristensenella</taxon>
    </lineage>
</organism>
<dbReference type="EMBL" id="DVFZ01000122">
    <property type="protein sequence ID" value="HIQ84039.1"/>
    <property type="molecule type" value="Genomic_DNA"/>
</dbReference>
<reference evidence="1" key="2">
    <citation type="journal article" date="2021" name="PeerJ">
        <title>Extensive microbial diversity within the chicken gut microbiome revealed by metagenomics and culture.</title>
        <authorList>
            <person name="Gilroy R."/>
            <person name="Ravi A."/>
            <person name="Getino M."/>
            <person name="Pursley I."/>
            <person name="Horton D.L."/>
            <person name="Alikhan N.F."/>
            <person name="Baker D."/>
            <person name="Gharbi K."/>
            <person name="Hall N."/>
            <person name="Watson M."/>
            <person name="Adriaenssens E.M."/>
            <person name="Foster-Nyarko E."/>
            <person name="Jarju S."/>
            <person name="Secka A."/>
            <person name="Antonio M."/>
            <person name="Oren A."/>
            <person name="Chaudhuri R.R."/>
            <person name="La Ragione R."/>
            <person name="Hildebrand F."/>
            <person name="Pallen M.J."/>
        </authorList>
    </citation>
    <scope>NUCLEOTIDE SEQUENCE</scope>
    <source>
        <strain evidence="1">ChiSjej6B24-2974</strain>
    </source>
</reference>
<gene>
    <name evidence="1" type="ORF">IAA52_13195</name>
</gene>
<name>A0A9D0ZPI1_9FIRM</name>
<accession>A0A9D0ZPI1</accession>
<dbReference type="AlphaFoldDB" id="A0A9D0ZPI1"/>
<comment type="caution">
    <text evidence="1">The sequence shown here is derived from an EMBL/GenBank/DDBJ whole genome shotgun (WGS) entry which is preliminary data.</text>
</comment>
<evidence type="ECO:0000313" key="1">
    <source>
        <dbReference type="EMBL" id="HIQ84039.1"/>
    </source>
</evidence>
<dbReference type="Proteomes" id="UP000824260">
    <property type="component" value="Unassembled WGS sequence"/>
</dbReference>
<protein>
    <submittedName>
        <fullName evidence="1">DUF3795 domain-containing protein</fullName>
    </submittedName>
</protein>
<reference evidence="1" key="1">
    <citation type="submission" date="2020-10" db="EMBL/GenBank/DDBJ databases">
        <authorList>
            <person name="Gilroy R."/>
        </authorList>
    </citation>
    <scope>NUCLEOTIDE SEQUENCE</scope>
    <source>
        <strain evidence="1">ChiSjej6B24-2974</strain>
    </source>
</reference>
<evidence type="ECO:0000313" key="2">
    <source>
        <dbReference type="Proteomes" id="UP000824260"/>
    </source>
</evidence>
<proteinExistence type="predicted"/>
<sequence>MPDFHRADPRFSLCGLNCGLCLMYVGGHCPGCGGGNRACALARCAQAHGAVEYCFLCHEYPCKLYEGRGEWDTVSFITSQRRDLDLARAREMGAAAYLGELGEKMDIFQYLLHTCNDGRRKSLFALAANLLPLEDLRRVRSDLTALDAPLSLRAREAARLLDEAARARGIALRLRKKPPRR</sequence>